<dbReference type="AlphaFoldDB" id="A0AA38WEM3"/>
<keyword evidence="1" id="KW-1133">Transmembrane helix</keyword>
<dbReference type="InterPro" id="IPR000477">
    <property type="entry name" value="RT_dom"/>
</dbReference>
<comment type="caution">
    <text evidence="3">The sequence shown here is derived from an EMBL/GenBank/DDBJ whole genome shotgun (WGS) entry which is preliminary data.</text>
</comment>
<dbReference type="PANTHER" id="PTHR31635">
    <property type="entry name" value="REVERSE TRANSCRIPTASE DOMAIN-CONTAINING PROTEIN-RELATED"/>
    <property type="match status" value="1"/>
</dbReference>
<feature type="domain" description="Reverse transcriptase" evidence="2">
    <location>
        <begin position="339"/>
        <end position="609"/>
    </location>
</feature>
<gene>
    <name evidence="3" type="ORF">OSB04_025233</name>
</gene>
<dbReference type="Pfam" id="PF00078">
    <property type="entry name" value="RVT_1"/>
    <property type="match status" value="1"/>
</dbReference>
<dbReference type="EMBL" id="JARYMX010000006">
    <property type="protein sequence ID" value="KAJ9545526.1"/>
    <property type="molecule type" value="Genomic_DNA"/>
</dbReference>
<dbReference type="Gene3D" id="3.60.10.10">
    <property type="entry name" value="Endonuclease/exonuclease/phosphatase"/>
    <property type="match status" value="1"/>
</dbReference>
<keyword evidence="4" id="KW-1185">Reference proteome</keyword>
<organism evidence="3 4">
    <name type="scientific">Centaurea solstitialis</name>
    <name type="common">yellow star-thistle</name>
    <dbReference type="NCBI Taxonomy" id="347529"/>
    <lineage>
        <taxon>Eukaryota</taxon>
        <taxon>Viridiplantae</taxon>
        <taxon>Streptophyta</taxon>
        <taxon>Embryophyta</taxon>
        <taxon>Tracheophyta</taxon>
        <taxon>Spermatophyta</taxon>
        <taxon>Magnoliopsida</taxon>
        <taxon>eudicotyledons</taxon>
        <taxon>Gunneridae</taxon>
        <taxon>Pentapetalae</taxon>
        <taxon>asterids</taxon>
        <taxon>campanulids</taxon>
        <taxon>Asterales</taxon>
        <taxon>Asteraceae</taxon>
        <taxon>Carduoideae</taxon>
        <taxon>Cardueae</taxon>
        <taxon>Centaureinae</taxon>
        <taxon>Centaurea</taxon>
    </lineage>
</organism>
<evidence type="ECO:0000313" key="4">
    <source>
        <dbReference type="Proteomes" id="UP001172457"/>
    </source>
</evidence>
<sequence>MGDFNDLLSQEEKYGLHEHPDWCIQGFREALLDCRLIDIPMQGFPYTWSRHKGRPNEVHERLDRAVATQSWYNLFPDHWVENLTCSISDHSPIALHTQVRQPIAHNRNFRFENKWLQEPSFNQFLLDSWNKIGNNEFPTKLSLLAKTLRKWGRNLNSSYKHDVKEAYSKLESLRRNLNPISNTAYEEERLRLLSILLKEEEHWRQRSKAFWLKDGDNNTKFFHAYANGRRKINRIIKLKDDDGQWVEEVTGLNNLVNEYFTRLFSASTGNPHMISNLVKNKLSARDIERLEMSFTKEEFREALFQMHPDKSPGPDGFNPRFYQKFWHLLGDDIFNESLKWLELGTFPNGVNDTIITLIPKCKSPTNIKDYRPISLCNVLVKIITKVLANRIKPVLSTLISENQTAFIKDWLITDNVLVAFETIHSMHRNTRKKSGEVAIKIDISKAYDRLDWSFLQHMLTAFGFSSRWIKLISLCVESVKYFIRVNDDLVGPVIPQRGLRQGDPLSPYLFILCMEGLSAFLKYEEAGGRLHGCRVARGSPAVTHLFFADDAFIFCRASIDEIRRIKHILSTYEAASGQAINYAKSGIMCSNNIAPELMHSFTSILGLPSLVGRSKKIIFRFIRERLWQKLQNWRKKPISKAGRATLIKAVAQAILVYYMSVFLLNVSTTKDLERMMNSFWWGSKSDGSRSINWLSWDKICTPKKFGGLGFRDLTAFNVAMLGKQESSKPNTTHTGILWRPDWETPQVSYGEVYGTRNWPSEKVYGGRWEMEKLLKFGIIRG</sequence>
<feature type="transmembrane region" description="Helical" evidence="1">
    <location>
        <begin position="646"/>
        <end position="666"/>
    </location>
</feature>
<dbReference type="PANTHER" id="PTHR31635:SF196">
    <property type="entry name" value="REVERSE TRANSCRIPTASE DOMAIN-CONTAINING PROTEIN-RELATED"/>
    <property type="match status" value="1"/>
</dbReference>
<dbReference type="InterPro" id="IPR043502">
    <property type="entry name" value="DNA/RNA_pol_sf"/>
</dbReference>
<keyword evidence="1" id="KW-0472">Membrane</keyword>
<evidence type="ECO:0000259" key="2">
    <source>
        <dbReference type="PROSITE" id="PS50878"/>
    </source>
</evidence>
<dbReference type="PROSITE" id="PS50878">
    <property type="entry name" value="RT_POL"/>
    <property type="match status" value="1"/>
</dbReference>
<dbReference type="InterPro" id="IPR036691">
    <property type="entry name" value="Endo/exonu/phosph_ase_sf"/>
</dbReference>
<proteinExistence type="predicted"/>
<reference evidence="3" key="1">
    <citation type="submission" date="2023-03" db="EMBL/GenBank/DDBJ databases">
        <title>Chromosome-scale reference genome and RAD-based genetic map of yellow starthistle (Centaurea solstitialis) reveal putative structural variation and QTLs associated with invader traits.</title>
        <authorList>
            <person name="Reatini B."/>
            <person name="Cang F.A."/>
            <person name="Jiang Q."/>
            <person name="Mckibben M.T.W."/>
            <person name="Barker M.S."/>
            <person name="Rieseberg L.H."/>
            <person name="Dlugosch K.M."/>
        </authorList>
    </citation>
    <scope>NUCLEOTIDE SEQUENCE</scope>
    <source>
        <strain evidence="3">CAN-66</strain>
        <tissue evidence="3">Leaf</tissue>
    </source>
</reference>
<dbReference type="Proteomes" id="UP001172457">
    <property type="component" value="Chromosome 6"/>
</dbReference>
<accession>A0AA38WEM3</accession>
<evidence type="ECO:0000313" key="3">
    <source>
        <dbReference type="EMBL" id="KAJ9545526.1"/>
    </source>
</evidence>
<keyword evidence="1" id="KW-0812">Transmembrane</keyword>
<dbReference type="SUPFAM" id="SSF56672">
    <property type="entry name" value="DNA/RNA polymerases"/>
    <property type="match status" value="1"/>
</dbReference>
<name>A0AA38WEM3_9ASTR</name>
<protein>
    <recommendedName>
        <fullName evidence="2">Reverse transcriptase domain-containing protein</fullName>
    </recommendedName>
</protein>
<dbReference type="SUPFAM" id="SSF56219">
    <property type="entry name" value="DNase I-like"/>
    <property type="match status" value="1"/>
</dbReference>
<dbReference type="CDD" id="cd01650">
    <property type="entry name" value="RT_nLTR_like"/>
    <property type="match status" value="1"/>
</dbReference>
<evidence type="ECO:0000256" key="1">
    <source>
        <dbReference type="SAM" id="Phobius"/>
    </source>
</evidence>